<comment type="caution">
    <text evidence="2">The sequence shown here is derived from an EMBL/GenBank/DDBJ whole genome shotgun (WGS) entry which is preliminary data.</text>
</comment>
<dbReference type="EMBL" id="LFZN01000295">
    <property type="protein sequence ID" value="KXS94382.1"/>
    <property type="molecule type" value="Genomic_DNA"/>
</dbReference>
<evidence type="ECO:0000313" key="3">
    <source>
        <dbReference type="Proteomes" id="UP000070133"/>
    </source>
</evidence>
<evidence type="ECO:0000256" key="1">
    <source>
        <dbReference type="SAM" id="SignalP"/>
    </source>
</evidence>
<keyword evidence="1" id="KW-0732">Signal</keyword>
<protein>
    <recommendedName>
        <fullName evidence="4">SnoaL-like domain-containing protein</fullName>
    </recommendedName>
</protein>
<keyword evidence="3" id="KW-1185">Reference proteome</keyword>
<proteinExistence type="predicted"/>
<dbReference type="OrthoDB" id="6608471at2759"/>
<gene>
    <name evidence="2" type="ORF">AC578_6584</name>
</gene>
<dbReference type="EMBL" id="LFZN01000295">
    <property type="protein sequence ID" value="KXS94380.1"/>
    <property type="molecule type" value="Genomic_DNA"/>
</dbReference>
<dbReference type="Proteomes" id="UP000070133">
    <property type="component" value="Unassembled WGS sequence"/>
</dbReference>
<evidence type="ECO:0000313" key="2">
    <source>
        <dbReference type="EMBL" id="KXS94380.1"/>
    </source>
</evidence>
<feature type="chain" id="PRO_5007995311" description="SnoaL-like domain-containing protein" evidence="1">
    <location>
        <begin position="19"/>
        <end position="175"/>
    </location>
</feature>
<dbReference type="PANTHER" id="PTHR39401">
    <property type="entry name" value="SNOAL-LIKE DOMAIN-CONTAINING PROTEIN"/>
    <property type="match status" value="1"/>
</dbReference>
<sequence>MQLLSFTIFACLAGFAQCVDMSLYSAGHGVEAGFKGYLQELYRSAEDPAATTKFTDFFTSDGQLKVVTQVATGSEEIIALKQKLLPVAGNKHWNHRPNATTVDSETSTAKTYHVLGAIDTTYDGGNCSRAYFTTLFTVKKDGKGVADLKPHAGNLIKYDDVVVSPGVSPTHIACE</sequence>
<dbReference type="AlphaFoldDB" id="A0A139GW21"/>
<name>A0A139GW21_9PEZI</name>
<accession>A0A139GW21</accession>
<evidence type="ECO:0008006" key="4">
    <source>
        <dbReference type="Google" id="ProtNLM"/>
    </source>
</evidence>
<feature type="signal peptide" evidence="1">
    <location>
        <begin position="1"/>
        <end position="18"/>
    </location>
</feature>
<organism evidence="2 3">
    <name type="scientific">Pseudocercospora eumusae</name>
    <dbReference type="NCBI Taxonomy" id="321146"/>
    <lineage>
        <taxon>Eukaryota</taxon>
        <taxon>Fungi</taxon>
        <taxon>Dikarya</taxon>
        <taxon>Ascomycota</taxon>
        <taxon>Pezizomycotina</taxon>
        <taxon>Dothideomycetes</taxon>
        <taxon>Dothideomycetidae</taxon>
        <taxon>Mycosphaerellales</taxon>
        <taxon>Mycosphaerellaceae</taxon>
        <taxon>Pseudocercospora</taxon>
    </lineage>
</organism>
<dbReference type="PANTHER" id="PTHR39401:SF1">
    <property type="entry name" value="SNOAL-LIKE DOMAIN-CONTAINING PROTEIN"/>
    <property type="match status" value="1"/>
</dbReference>
<reference evidence="2 3" key="1">
    <citation type="submission" date="2015-07" db="EMBL/GenBank/DDBJ databases">
        <title>Comparative genomics of the Sigatoka disease complex on banana suggests a link between parallel evolutionary changes in Pseudocercospora fijiensis and Pseudocercospora eumusae and increased virulence on the banana host.</title>
        <authorList>
            <person name="Chang T.-C."/>
            <person name="Salvucci A."/>
            <person name="Crous P.W."/>
            <person name="Stergiopoulos I."/>
        </authorList>
    </citation>
    <scope>NUCLEOTIDE SEQUENCE [LARGE SCALE GENOMIC DNA]</scope>
    <source>
        <strain evidence="2 3">CBS 114824</strain>
    </source>
</reference>